<protein>
    <submittedName>
        <fullName evidence="1">Uncharacterized protein</fullName>
    </submittedName>
</protein>
<dbReference type="EMBL" id="CM042011">
    <property type="protein sequence ID" value="KAI3765532.1"/>
    <property type="molecule type" value="Genomic_DNA"/>
</dbReference>
<comment type="caution">
    <text evidence="1">The sequence shown here is derived from an EMBL/GenBank/DDBJ whole genome shotgun (WGS) entry which is preliminary data.</text>
</comment>
<accession>A0ACB9F353</accession>
<organism evidence="1 2">
    <name type="scientific">Cichorium intybus</name>
    <name type="common">Chicory</name>
    <dbReference type="NCBI Taxonomy" id="13427"/>
    <lineage>
        <taxon>Eukaryota</taxon>
        <taxon>Viridiplantae</taxon>
        <taxon>Streptophyta</taxon>
        <taxon>Embryophyta</taxon>
        <taxon>Tracheophyta</taxon>
        <taxon>Spermatophyta</taxon>
        <taxon>Magnoliopsida</taxon>
        <taxon>eudicotyledons</taxon>
        <taxon>Gunneridae</taxon>
        <taxon>Pentapetalae</taxon>
        <taxon>asterids</taxon>
        <taxon>campanulids</taxon>
        <taxon>Asterales</taxon>
        <taxon>Asteraceae</taxon>
        <taxon>Cichorioideae</taxon>
        <taxon>Cichorieae</taxon>
        <taxon>Cichoriinae</taxon>
        <taxon>Cichorium</taxon>
    </lineage>
</organism>
<dbReference type="Proteomes" id="UP001055811">
    <property type="component" value="Linkage Group LG03"/>
</dbReference>
<proteinExistence type="predicted"/>
<gene>
    <name evidence="1" type="ORF">L2E82_15569</name>
</gene>
<reference evidence="1 2" key="2">
    <citation type="journal article" date="2022" name="Mol. Ecol. Resour.">
        <title>The genomes of chicory, endive, great burdock and yacon provide insights into Asteraceae paleo-polyploidization history and plant inulin production.</title>
        <authorList>
            <person name="Fan W."/>
            <person name="Wang S."/>
            <person name="Wang H."/>
            <person name="Wang A."/>
            <person name="Jiang F."/>
            <person name="Liu H."/>
            <person name="Zhao H."/>
            <person name="Xu D."/>
            <person name="Zhang Y."/>
        </authorList>
    </citation>
    <scope>NUCLEOTIDE SEQUENCE [LARGE SCALE GENOMIC DNA]</scope>
    <source>
        <strain evidence="2">cv. Punajuju</strain>
        <tissue evidence="1">Leaves</tissue>
    </source>
</reference>
<keyword evidence="2" id="KW-1185">Reference proteome</keyword>
<evidence type="ECO:0000313" key="2">
    <source>
        <dbReference type="Proteomes" id="UP001055811"/>
    </source>
</evidence>
<reference evidence="2" key="1">
    <citation type="journal article" date="2022" name="Mol. Ecol. Resour.">
        <title>The genomes of chicory, endive, great burdock and yacon provide insights into Asteraceae palaeo-polyploidization history and plant inulin production.</title>
        <authorList>
            <person name="Fan W."/>
            <person name="Wang S."/>
            <person name="Wang H."/>
            <person name="Wang A."/>
            <person name="Jiang F."/>
            <person name="Liu H."/>
            <person name="Zhao H."/>
            <person name="Xu D."/>
            <person name="Zhang Y."/>
        </authorList>
    </citation>
    <scope>NUCLEOTIDE SEQUENCE [LARGE SCALE GENOMIC DNA]</scope>
    <source>
        <strain evidence="2">cv. Punajuju</strain>
    </source>
</reference>
<evidence type="ECO:0000313" key="1">
    <source>
        <dbReference type="EMBL" id="KAI3765532.1"/>
    </source>
</evidence>
<sequence>MASQQRRRLCLPAKSGGVGGICNSSEEHSKDKQEEVAVYKEPSMYDNLSKTLGLATESIADAYKRRLLADDLFLTKVGIEYGVGIFTKWHGLISHGVTLHFTNRHLKILRWHMYSSTVATMFTGFASTALFGHTLTINFILGISIVFISMHQLFSTLAKVKEEENGVLELKPVESNHRANEEGSHRVESDERRPLLPSLIDNGALRVKNNVLRFSGFAWQENDVMLYTVGPELQVVNKTEWPISLEVETSLTLTPNQ</sequence>
<name>A0ACB9F353_CICIN</name>